<keyword evidence="3" id="KW-0328">Glycosyltransferase</keyword>
<reference evidence="7 8" key="1">
    <citation type="submission" date="2018-03" db="EMBL/GenBank/DDBJ databases">
        <title>Comparative analysis of microorganisms from saline springs in Andes Mountain Range, Colombia.</title>
        <authorList>
            <person name="Rubin E."/>
        </authorList>
    </citation>
    <scope>NUCLEOTIDE SEQUENCE [LARGE SCALE GENOMIC DNA]</scope>
    <source>
        <strain evidence="7 8">USBA 854</strain>
    </source>
</reference>
<evidence type="ECO:0000256" key="5">
    <source>
        <dbReference type="ARBA" id="ARBA00023136"/>
    </source>
</evidence>
<evidence type="ECO:0000256" key="1">
    <source>
        <dbReference type="ARBA" id="ARBA00004236"/>
    </source>
</evidence>
<evidence type="ECO:0000256" key="2">
    <source>
        <dbReference type="ARBA" id="ARBA00022475"/>
    </source>
</evidence>
<evidence type="ECO:0000313" key="7">
    <source>
        <dbReference type="EMBL" id="PRY72602.1"/>
    </source>
</evidence>
<dbReference type="SUPFAM" id="SSF53448">
    <property type="entry name" value="Nucleotide-diphospho-sugar transferases"/>
    <property type="match status" value="1"/>
</dbReference>
<dbReference type="PANTHER" id="PTHR43646:SF2">
    <property type="entry name" value="GLYCOSYLTRANSFERASE 2-LIKE DOMAIN-CONTAINING PROTEIN"/>
    <property type="match status" value="1"/>
</dbReference>
<sequence length="230" mass="25697">MRDIPRLSIIIPTLEEAATIDDLLSRLHELRVAGMETVVVDGGSLDDTAARARPLASMVIISEPGRARQMNAGAREAGGDHLLFLHADTRLPRGADRLIASALADGHCWGRFDVWLEGHHPLLPVIAVAMNLRSRLTGIATGDQGLFMTREAFDAAGGFPDQPLMEDIEMSRRLKRQSPPACLTEKVTSSGRRWDQQGAWTTIRLMWRLRWRYWRGASADDLARAYRHVR</sequence>
<dbReference type="InterPro" id="IPR026461">
    <property type="entry name" value="Trfase_2_rSAM/seldom_assoc"/>
</dbReference>
<dbReference type="InterPro" id="IPR001173">
    <property type="entry name" value="Glyco_trans_2-like"/>
</dbReference>
<dbReference type="RefSeq" id="WP_106229738.1">
    <property type="nucleotide sequence ID" value="NZ_PVTM01000003.1"/>
</dbReference>
<dbReference type="GO" id="GO:0005886">
    <property type="term" value="C:plasma membrane"/>
    <property type="evidence" value="ECO:0007669"/>
    <property type="project" value="UniProtKB-SubCell"/>
</dbReference>
<name>A0A2T0VQ54_9GAMM</name>
<gene>
    <name evidence="7" type="ORF">BCL64_10381</name>
</gene>
<proteinExistence type="predicted"/>
<comment type="subcellular location">
    <subcellularLocation>
        <location evidence="1">Cell membrane</location>
    </subcellularLocation>
</comment>
<dbReference type="GO" id="GO:0016757">
    <property type="term" value="F:glycosyltransferase activity"/>
    <property type="evidence" value="ECO:0007669"/>
    <property type="project" value="UniProtKB-KW"/>
</dbReference>
<protein>
    <submittedName>
        <fullName evidence="7">RSAM/selenodomain-associated transferase 2</fullName>
    </submittedName>
</protein>
<dbReference type="Proteomes" id="UP000239896">
    <property type="component" value="Unassembled WGS sequence"/>
</dbReference>
<evidence type="ECO:0000256" key="4">
    <source>
        <dbReference type="ARBA" id="ARBA00022679"/>
    </source>
</evidence>
<accession>A0A2T0VQ54</accession>
<organism evidence="7 8">
    <name type="scientific">Halomonas ventosae</name>
    <dbReference type="NCBI Taxonomy" id="229007"/>
    <lineage>
        <taxon>Bacteria</taxon>
        <taxon>Pseudomonadati</taxon>
        <taxon>Pseudomonadota</taxon>
        <taxon>Gammaproteobacteria</taxon>
        <taxon>Oceanospirillales</taxon>
        <taxon>Halomonadaceae</taxon>
        <taxon>Halomonas</taxon>
    </lineage>
</organism>
<keyword evidence="5" id="KW-0472">Membrane</keyword>
<keyword evidence="8" id="KW-1185">Reference proteome</keyword>
<dbReference type="Pfam" id="PF00535">
    <property type="entry name" value="Glycos_transf_2"/>
    <property type="match status" value="1"/>
</dbReference>
<evidence type="ECO:0000259" key="6">
    <source>
        <dbReference type="Pfam" id="PF00535"/>
    </source>
</evidence>
<dbReference type="EMBL" id="PVTM01000003">
    <property type="protein sequence ID" value="PRY72602.1"/>
    <property type="molecule type" value="Genomic_DNA"/>
</dbReference>
<keyword evidence="4 7" id="KW-0808">Transferase</keyword>
<dbReference type="AlphaFoldDB" id="A0A2T0VQ54"/>
<dbReference type="PANTHER" id="PTHR43646">
    <property type="entry name" value="GLYCOSYLTRANSFERASE"/>
    <property type="match status" value="1"/>
</dbReference>
<comment type="caution">
    <text evidence="7">The sequence shown here is derived from an EMBL/GenBank/DDBJ whole genome shotgun (WGS) entry which is preliminary data.</text>
</comment>
<feature type="domain" description="Glycosyltransferase 2-like" evidence="6">
    <location>
        <begin position="8"/>
        <end position="107"/>
    </location>
</feature>
<dbReference type="CDD" id="cd02522">
    <property type="entry name" value="GT_2_like_a"/>
    <property type="match status" value="1"/>
</dbReference>
<evidence type="ECO:0000313" key="8">
    <source>
        <dbReference type="Proteomes" id="UP000239896"/>
    </source>
</evidence>
<dbReference type="Gene3D" id="3.90.550.10">
    <property type="entry name" value="Spore Coat Polysaccharide Biosynthesis Protein SpsA, Chain A"/>
    <property type="match status" value="1"/>
</dbReference>
<dbReference type="InterPro" id="IPR029044">
    <property type="entry name" value="Nucleotide-diphossugar_trans"/>
</dbReference>
<evidence type="ECO:0000256" key="3">
    <source>
        <dbReference type="ARBA" id="ARBA00022676"/>
    </source>
</evidence>
<keyword evidence="2" id="KW-1003">Cell membrane</keyword>
<dbReference type="NCBIfam" id="TIGR04283">
    <property type="entry name" value="glyco_like_mftF"/>
    <property type="match status" value="1"/>
</dbReference>